<sequence length="210" mass="22731">MNHTAAHLVACHECGLLLREIALPPGSAAVCCCCGATLYRNSPDSIRRTLALTLAAAVFFIVANSYPILGIEIQGNRNAATLAGAVQALWHQQMYSISSLVCITAILVPALELSLLLYLLVPLQLQRQPPGIPLILRLITAIKPWGMVEVFMLGLLVSLVKLQSDFSILPGVALWSFAVLTLLLAAVAASFNPREIWMRLDYRSTRQAAA</sequence>
<proteinExistence type="predicted"/>
<evidence type="ECO:0000313" key="2">
    <source>
        <dbReference type="EMBL" id="CAH2032071.1"/>
    </source>
</evidence>
<dbReference type="RefSeq" id="WP_305732848.1">
    <property type="nucleotide sequence ID" value="NZ_OW150024.1"/>
</dbReference>
<dbReference type="EMBL" id="OW150024">
    <property type="protein sequence ID" value="CAH2032071.1"/>
    <property type="molecule type" value="Genomic_DNA"/>
</dbReference>
<keyword evidence="3" id="KW-1185">Reference proteome</keyword>
<reference evidence="2 3" key="1">
    <citation type="submission" date="2022-03" db="EMBL/GenBank/DDBJ databases">
        <authorList>
            <person name="Koch H."/>
        </authorList>
    </citation>
    <scope>NUCLEOTIDE SEQUENCE [LARGE SCALE GENOMIC DNA]</scope>
    <source>
        <strain evidence="2 3">G1</strain>
    </source>
</reference>
<dbReference type="InterPro" id="IPR007498">
    <property type="entry name" value="PqiA-like"/>
</dbReference>
<feature type="transmembrane region" description="Helical" evidence="1">
    <location>
        <begin position="50"/>
        <end position="69"/>
    </location>
</feature>
<keyword evidence="1" id="KW-0812">Transmembrane</keyword>
<name>A0ABN8HGZ0_9BACT</name>
<accession>A0ABN8HGZ0</accession>
<protein>
    <submittedName>
        <fullName evidence="2">Paraquat-inducible protein A</fullName>
    </submittedName>
</protein>
<keyword evidence="1" id="KW-0472">Membrane</keyword>
<evidence type="ECO:0000256" key="1">
    <source>
        <dbReference type="SAM" id="Phobius"/>
    </source>
</evidence>
<organism evidence="2 3">
    <name type="scientific">Trichlorobacter ammonificans</name>
    <dbReference type="NCBI Taxonomy" id="2916410"/>
    <lineage>
        <taxon>Bacteria</taxon>
        <taxon>Pseudomonadati</taxon>
        <taxon>Thermodesulfobacteriota</taxon>
        <taxon>Desulfuromonadia</taxon>
        <taxon>Geobacterales</taxon>
        <taxon>Geobacteraceae</taxon>
        <taxon>Trichlorobacter</taxon>
    </lineage>
</organism>
<gene>
    <name evidence="2" type="ORF">GEAMG1_2235</name>
</gene>
<feature type="transmembrane region" description="Helical" evidence="1">
    <location>
        <begin position="172"/>
        <end position="191"/>
    </location>
</feature>
<keyword evidence="1" id="KW-1133">Transmembrane helix</keyword>
<feature type="transmembrane region" description="Helical" evidence="1">
    <location>
        <begin position="142"/>
        <end position="160"/>
    </location>
</feature>
<dbReference type="Proteomes" id="UP001295463">
    <property type="component" value="Chromosome"/>
</dbReference>
<dbReference type="Pfam" id="PF04403">
    <property type="entry name" value="PqiA"/>
    <property type="match status" value="1"/>
</dbReference>
<feature type="transmembrane region" description="Helical" evidence="1">
    <location>
        <begin position="97"/>
        <end position="121"/>
    </location>
</feature>
<evidence type="ECO:0000313" key="3">
    <source>
        <dbReference type="Proteomes" id="UP001295463"/>
    </source>
</evidence>